<feature type="compositionally biased region" description="Low complexity" evidence="1">
    <location>
        <begin position="10"/>
        <end position="20"/>
    </location>
</feature>
<organism evidence="3 4">
    <name type="scientific">Perkinsus olseni</name>
    <name type="common">Perkinsus atlanticus</name>
    <dbReference type="NCBI Taxonomy" id="32597"/>
    <lineage>
        <taxon>Eukaryota</taxon>
        <taxon>Sar</taxon>
        <taxon>Alveolata</taxon>
        <taxon>Perkinsozoa</taxon>
        <taxon>Perkinsea</taxon>
        <taxon>Perkinsida</taxon>
        <taxon>Perkinsidae</taxon>
        <taxon>Perkinsus</taxon>
    </lineage>
</organism>
<gene>
    <name evidence="3" type="ORF">FOL46_008568</name>
</gene>
<name>A0A7J6L671_PEROL</name>
<dbReference type="SUPFAM" id="SSF47923">
    <property type="entry name" value="Ypt/Rab-GAP domain of gyp1p"/>
    <property type="match status" value="2"/>
</dbReference>
<comment type="caution">
    <text evidence="3">The sequence shown here is derived from an EMBL/GenBank/DDBJ whole genome shotgun (WGS) entry which is preliminary data.</text>
</comment>
<dbReference type="SMART" id="SM00164">
    <property type="entry name" value="TBC"/>
    <property type="match status" value="1"/>
</dbReference>
<dbReference type="Gene3D" id="1.10.8.270">
    <property type="entry name" value="putative rabgap domain of human tbc1 domain family member 14 like domains"/>
    <property type="match status" value="1"/>
</dbReference>
<feature type="domain" description="Rab-GAP TBC" evidence="2">
    <location>
        <begin position="90"/>
        <end position="359"/>
    </location>
</feature>
<evidence type="ECO:0000313" key="4">
    <source>
        <dbReference type="Proteomes" id="UP000572268"/>
    </source>
</evidence>
<dbReference type="Proteomes" id="UP000572268">
    <property type="component" value="Unassembled WGS sequence"/>
</dbReference>
<sequence length="441" mass="50127">MECGSNNECPSGPSRSSSNGRGDEDDLDLLARVIMESNRYMLGSLGGFSEQRHKDFDKVLKVLSTLRGGRGGYINMDELREECLLTGVGLGGPSLRSVVWKLLLGYLPQRSGDWDATLAELRGNYLNERVGFVHDTVVARESAIEVARRSLAREGQPPQTEDVIEVQRLLDQINKDVYRTRPELVWLDDDRMRAMARGDGTMVIDIVHPTTHFDRMGRILFVYATLNPGLGYVQGMHELLAVMYLLFCQDHVLRSETDSSCAAELAEADAFYCLTNLMAQHHRDMFLRQLDRSDAGIAGTLQRFDAVLWVIDQEVYTHLAKEEVSADNFAFRWFTLLLSQEFESLQDVWRLWDCILTDLYRRRARVSNPHKTGHVAIIYYICAAMVELVRAVLLAGDFAVILRTLQHYPPFRVEEIISLAIELRGNRILSRHLEESAEDTV</sequence>
<dbReference type="InterPro" id="IPR035969">
    <property type="entry name" value="Rab-GAP_TBC_sf"/>
</dbReference>
<feature type="region of interest" description="Disordered" evidence="1">
    <location>
        <begin position="1"/>
        <end position="23"/>
    </location>
</feature>
<dbReference type="Pfam" id="PF00566">
    <property type="entry name" value="RabGAP-TBC"/>
    <property type="match status" value="1"/>
</dbReference>
<evidence type="ECO:0000313" key="3">
    <source>
        <dbReference type="EMBL" id="KAF4654698.1"/>
    </source>
</evidence>
<reference evidence="3 4" key="1">
    <citation type="submission" date="2020-04" db="EMBL/GenBank/DDBJ databases">
        <title>Perkinsus olseni comparative genomics.</title>
        <authorList>
            <person name="Bogema D.R."/>
        </authorList>
    </citation>
    <scope>NUCLEOTIDE SEQUENCE [LARGE SCALE GENOMIC DNA]</scope>
    <source>
        <strain evidence="3">ATCC PRA-31</strain>
    </source>
</reference>
<dbReference type="PANTHER" id="PTHR22957">
    <property type="entry name" value="TBC1 DOMAIN FAMILY MEMBER GTPASE-ACTIVATING PROTEIN"/>
    <property type="match status" value="1"/>
</dbReference>
<dbReference type="PANTHER" id="PTHR22957:SF27">
    <property type="entry name" value="TBC1 DOMAIN FAMILY MEMBER 13"/>
    <property type="match status" value="1"/>
</dbReference>
<dbReference type="PROSITE" id="PS50086">
    <property type="entry name" value="TBC_RABGAP"/>
    <property type="match status" value="1"/>
</dbReference>
<evidence type="ECO:0000259" key="2">
    <source>
        <dbReference type="PROSITE" id="PS50086"/>
    </source>
</evidence>
<evidence type="ECO:0000256" key="1">
    <source>
        <dbReference type="SAM" id="MobiDB-lite"/>
    </source>
</evidence>
<dbReference type="EMBL" id="JABANN010000699">
    <property type="protein sequence ID" value="KAF4654698.1"/>
    <property type="molecule type" value="Genomic_DNA"/>
</dbReference>
<dbReference type="Gene3D" id="1.10.472.80">
    <property type="entry name" value="Ypt/Rab-GAP domain of gyp1p, domain 3"/>
    <property type="match status" value="1"/>
</dbReference>
<dbReference type="AlphaFoldDB" id="A0A7J6L671"/>
<dbReference type="GO" id="GO:0006886">
    <property type="term" value="P:intracellular protein transport"/>
    <property type="evidence" value="ECO:0007669"/>
    <property type="project" value="TreeGrafter"/>
</dbReference>
<proteinExistence type="predicted"/>
<accession>A0A7J6L671</accession>
<dbReference type="InterPro" id="IPR000195">
    <property type="entry name" value="Rab-GAP-TBC_dom"/>
</dbReference>
<protein>
    <recommendedName>
        <fullName evidence="2">Rab-GAP TBC domain-containing protein</fullName>
    </recommendedName>
</protein>
<dbReference type="GO" id="GO:0005096">
    <property type="term" value="F:GTPase activator activity"/>
    <property type="evidence" value="ECO:0007669"/>
    <property type="project" value="TreeGrafter"/>
</dbReference>